<comment type="caution">
    <text evidence="13">The sequence shown here is derived from an EMBL/GenBank/DDBJ whole genome shotgun (WGS) entry which is preliminary data.</text>
</comment>
<dbReference type="PANTHER" id="PTHR28037">
    <property type="entry name" value="ALCOHOL O-ACETYLTRANSFERASE 1-RELATED"/>
    <property type="match status" value="1"/>
</dbReference>
<keyword evidence="7" id="KW-0808">Transferase</keyword>
<dbReference type="EMBL" id="BAAABW010000042">
    <property type="protein sequence ID" value="GAA0381207.1"/>
    <property type="molecule type" value="Genomic_DNA"/>
</dbReference>
<dbReference type="InterPro" id="IPR023213">
    <property type="entry name" value="CAT-like_dom_sf"/>
</dbReference>
<protein>
    <recommendedName>
        <fullName evidence="6">Phthiocerol/phthiodiolone dimycocerosyl transferase</fullName>
        <ecNumber evidence="5">2.3.1.282</ecNumber>
    </recommendedName>
    <alternativeName>
        <fullName evidence="11">Acyltransferase PapA5</fullName>
    </alternativeName>
    <alternativeName>
        <fullName evidence="9">Phthiocerol/phthiodiolone O-acyltransferase</fullName>
    </alternativeName>
    <alternativeName>
        <fullName evidence="10">Polyketide synthase-associated protein A5</fullName>
    </alternativeName>
</protein>
<evidence type="ECO:0000256" key="11">
    <source>
        <dbReference type="ARBA" id="ARBA00033407"/>
    </source>
</evidence>
<keyword evidence="8" id="KW-0012">Acyltransferase</keyword>
<evidence type="ECO:0000259" key="12">
    <source>
        <dbReference type="Pfam" id="PF16911"/>
    </source>
</evidence>
<keyword evidence="14" id="KW-1185">Reference proteome</keyword>
<comment type="catalytic activity">
    <reaction evidence="1">
        <text>2 a mycocerosyl-[mycocerosic acid synthase] + a phthiocerol = a dimycocerosyl phthiocerol + 2 holo-[mycocerosic acid synthase].</text>
        <dbReference type="EC" id="2.3.1.282"/>
    </reaction>
</comment>
<dbReference type="EC" id="2.3.1.282" evidence="5"/>
<comment type="catalytic activity">
    <reaction evidence="3">
        <text>2 a mycocerosyl-[mycocerosic acid synthase] + a phthiodiolone = a dimycocerosyl phthiodiolone + 2 holo-[mycocerosic acid synthase].</text>
        <dbReference type="EC" id="2.3.1.282"/>
    </reaction>
</comment>
<comment type="similarity">
    <text evidence="4">Belongs to the acyltransferase PapA5 family.</text>
</comment>
<reference evidence="13 14" key="1">
    <citation type="journal article" date="2019" name="Int. J. Syst. Evol. Microbiol.">
        <title>The Global Catalogue of Microorganisms (GCM) 10K type strain sequencing project: providing services to taxonomists for standard genome sequencing and annotation.</title>
        <authorList>
            <consortium name="The Broad Institute Genomics Platform"/>
            <consortium name="The Broad Institute Genome Sequencing Center for Infectious Disease"/>
            <person name="Wu L."/>
            <person name="Ma J."/>
        </authorList>
    </citation>
    <scope>NUCLEOTIDE SEQUENCE [LARGE SCALE GENOMIC DNA]</scope>
    <source>
        <strain evidence="13 14">JCM 4565</strain>
    </source>
</reference>
<dbReference type="InterPro" id="IPR031641">
    <property type="entry name" value="PapA_C"/>
</dbReference>
<sequence length="457" mass="50107">MSQQPGNTVLRRELSPVERWYWTADRTSPLSGLVRTRVHGSLPLPLLRRALDVLQARHPLLRVAITCDENGERPAFHPVDAPVPLRHVEVAPGDPEGDTRWEREANEYELTERIDWRTGPLLRAAVITRPAGAGQPEDVHDLILTASHCVADGMTGLSVLREWLETTARLAAGEEPDRTPRPALPAAEDLLPRRHRGAEGALALKELMERDGQEAERLRPRRVLPSRAVPFAQRRTRMVHRSLSAEQVGLLQRACKQHGTTVHGALAAAMVAAVALEAGTVEPAYFSIGSPVDFRHELETAVSYGDAGSYASTLPSRVRYEPGADLWSMARAVSQDLTGRRGREEHLTMLNLMDQAGPKSPADSEAFMRYMDEQGPLNLCLSNIGRYDFPDRVGPWRVSDTQLVAAISVTGAIVATANTSHGGLAWNFSHVDGMVPAPRARRIADDSVRIVLSAISG</sequence>
<evidence type="ECO:0000256" key="5">
    <source>
        <dbReference type="ARBA" id="ARBA00012866"/>
    </source>
</evidence>
<feature type="domain" description="Phthiocerol/phthiodiolone dimycocerosyl transferase C-terminal" evidence="12">
    <location>
        <begin position="234"/>
        <end position="357"/>
    </location>
</feature>
<evidence type="ECO:0000256" key="9">
    <source>
        <dbReference type="ARBA" id="ARBA00030465"/>
    </source>
</evidence>
<evidence type="ECO:0000256" key="6">
    <source>
        <dbReference type="ARBA" id="ARBA00013449"/>
    </source>
</evidence>
<dbReference type="Proteomes" id="UP001500063">
    <property type="component" value="Unassembled WGS sequence"/>
</dbReference>
<dbReference type="InterPro" id="IPR052058">
    <property type="entry name" value="Alcohol_O-acetyltransferase"/>
</dbReference>
<dbReference type="Pfam" id="PF16911">
    <property type="entry name" value="PapA_C"/>
    <property type="match status" value="1"/>
</dbReference>
<accession>A0ABN0Y3M1</accession>
<dbReference type="RefSeq" id="WP_344124404.1">
    <property type="nucleotide sequence ID" value="NZ_BAAABW010000042.1"/>
</dbReference>
<dbReference type="SUPFAM" id="SSF52777">
    <property type="entry name" value="CoA-dependent acyltransferases"/>
    <property type="match status" value="2"/>
</dbReference>
<evidence type="ECO:0000256" key="4">
    <source>
        <dbReference type="ARBA" id="ARBA00006558"/>
    </source>
</evidence>
<evidence type="ECO:0000313" key="13">
    <source>
        <dbReference type="EMBL" id="GAA0381207.1"/>
    </source>
</evidence>
<dbReference type="Gene3D" id="3.30.559.30">
    <property type="entry name" value="Nonribosomal peptide synthetase, condensation domain"/>
    <property type="match status" value="1"/>
</dbReference>
<dbReference type="Gene3D" id="3.30.559.10">
    <property type="entry name" value="Chloramphenicol acetyltransferase-like domain"/>
    <property type="match status" value="1"/>
</dbReference>
<evidence type="ECO:0000313" key="14">
    <source>
        <dbReference type="Proteomes" id="UP001500063"/>
    </source>
</evidence>
<evidence type="ECO:0000256" key="2">
    <source>
        <dbReference type="ARBA" id="ARBA00000625"/>
    </source>
</evidence>
<evidence type="ECO:0000256" key="8">
    <source>
        <dbReference type="ARBA" id="ARBA00023315"/>
    </source>
</evidence>
<comment type="catalytic activity">
    <reaction evidence="2">
        <text>2 a mycocerosyl-[mycocerosic acid synthase] + a phenolphthiocerol = a dimycocerosyl phenolphthiocerol + 2 holo-[mycocerosic acid synthase].</text>
        <dbReference type="EC" id="2.3.1.282"/>
    </reaction>
</comment>
<name>A0ABN0Y3M1_9ACTN</name>
<dbReference type="PANTHER" id="PTHR28037:SF1">
    <property type="entry name" value="ALCOHOL O-ACETYLTRANSFERASE 1-RELATED"/>
    <property type="match status" value="1"/>
</dbReference>
<evidence type="ECO:0000256" key="10">
    <source>
        <dbReference type="ARBA" id="ARBA00032317"/>
    </source>
</evidence>
<evidence type="ECO:0000256" key="7">
    <source>
        <dbReference type="ARBA" id="ARBA00022679"/>
    </source>
</evidence>
<organism evidence="13 14">
    <name type="scientific">Streptomyces blastmyceticus</name>
    <dbReference type="NCBI Taxonomy" id="68180"/>
    <lineage>
        <taxon>Bacteria</taxon>
        <taxon>Bacillati</taxon>
        <taxon>Actinomycetota</taxon>
        <taxon>Actinomycetes</taxon>
        <taxon>Kitasatosporales</taxon>
        <taxon>Streptomycetaceae</taxon>
        <taxon>Streptomyces</taxon>
    </lineage>
</organism>
<proteinExistence type="inferred from homology"/>
<gene>
    <name evidence="13" type="ORF">GCM10010319_69580</name>
</gene>
<evidence type="ECO:0000256" key="1">
    <source>
        <dbReference type="ARBA" id="ARBA00000026"/>
    </source>
</evidence>
<evidence type="ECO:0000256" key="3">
    <source>
        <dbReference type="ARBA" id="ARBA00001907"/>
    </source>
</evidence>